<evidence type="ECO:0000313" key="1">
    <source>
        <dbReference type="EMBL" id="MEB3104000.1"/>
    </source>
</evidence>
<dbReference type="Proteomes" id="UP001310386">
    <property type="component" value="Unassembled WGS sequence"/>
</dbReference>
<dbReference type="Gene3D" id="1.20.120.520">
    <property type="entry name" value="nmb1532 protein domain like"/>
    <property type="match status" value="1"/>
</dbReference>
<evidence type="ECO:0008006" key="3">
    <source>
        <dbReference type="Google" id="ProtNLM"/>
    </source>
</evidence>
<keyword evidence="2" id="KW-1185">Reference proteome</keyword>
<sequence length="141" mass="16088">MQINSMTFNESFILPILDNKVSKAVQFSFPEGKVLEKHNNLTETKPETKNSIAPQLQSFIQEHEDLSKVLDETGGDFDTSLYTRADQMIEEELDKHFRYEEEILFPVLGKYIGTGARLFDFSHGKPIGSCHLMSVNRCDSI</sequence>
<accession>A0ABU5ZNE2</accession>
<proteinExistence type="predicted"/>
<reference evidence="1" key="1">
    <citation type="submission" date="2023-12" db="EMBL/GenBank/DDBJ databases">
        <title>Fervidustalea candida gen. nov., sp. nov., a novel member of the family Paenibacillaceae isolated from a geothermal area.</title>
        <authorList>
            <person name="Li W.-J."/>
            <person name="Jiao J.-Y."/>
            <person name="Chen Y."/>
        </authorList>
    </citation>
    <scope>NUCLEOTIDE SEQUENCE</scope>
    <source>
        <strain evidence="1">SYSU GA230002</strain>
    </source>
</reference>
<gene>
    <name evidence="1" type="ORF">VF724_20515</name>
</gene>
<dbReference type="RefSeq" id="WP_371756123.1">
    <property type="nucleotide sequence ID" value="NZ_JAYJLD010000065.1"/>
</dbReference>
<dbReference type="EMBL" id="JAYJLD010000065">
    <property type="protein sequence ID" value="MEB3104000.1"/>
    <property type="molecule type" value="Genomic_DNA"/>
</dbReference>
<evidence type="ECO:0000313" key="2">
    <source>
        <dbReference type="Proteomes" id="UP001310386"/>
    </source>
</evidence>
<name>A0ABU5ZNE2_9BACL</name>
<protein>
    <recommendedName>
        <fullName evidence="3">Hemerythrin-like domain-containing protein</fullName>
    </recommendedName>
</protein>
<comment type="caution">
    <text evidence="1">The sequence shown here is derived from an EMBL/GenBank/DDBJ whole genome shotgun (WGS) entry which is preliminary data.</text>
</comment>
<organism evidence="1 2">
    <name type="scientific">Ferviditalea candida</name>
    <dbReference type="NCBI Taxonomy" id="3108399"/>
    <lineage>
        <taxon>Bacteria</taxon>
        <taxon>Bacillati</taxon>
        <taxon>Bacillota</taxon>
        <taxon>Bacilli</taxon>
        <taxon>Bacillales</taxon>
        <taxon>Paenibacillaceae</taxon>
        <taxon>Ferviditalea</taxon>
    </lineage>
</organism>